<reference evidence="2 3" key="1">
    <citation type="journal article" date="2011" name="Stand. Genomic Sci.">
        <title>Non-contiguous finished genome sequence of Bacteroides coprosuis type strain (PC139).</title>
        <authorList>
            <person name="Land M."/>
            <person name="Held B."/>
            <person name="Gronow S."/>
            <person name="Abt B."/>
            <person name="Lucas S."/>
            <person name="Del Rio T.G."/>
            <person name="Nolan M."/>
            <person name="Tice H."/>
            <person name="Cheng J.F."/>
            <person name="Pitluck S."/>
            <person name="Liolios K."/>
            <person name="Pagani I."/>
            <person name="Ivanova N."/>
            <person name="Mavromatis K."/>
            <person name="Mikhailova N."/>
            <person name="Pati A."/>
            <person name="Tapia R."/>
            <person name="Han C."/>
            <person name="Goodwin L."/>
            <person name="Chen A."/>
            <person name="Palaniappan K."/>
            <person name="Hauser L."/>
            <person name="Brambilla E.M."/>
            <person name="Rohde M."/>
            <person name="Goker M."/>
            <person name="Detter J.C."/>
            <person name="Woyke T."/>
            <person name="Bristow J."/>
            <person name="Eisen J.A."/>
            <person name="Markowitz V."/>
            <person name="Hugenholtz P."/>
            <person name="Kyrpides N.C."/>
            <person name="Klenk H.P."/>
            <person name="Lapidus A."/>
        </authorList>
    </citation>
    <scope>NUCLEOTIDE SEQUENCE</scope>
    <source>
        <strain evidence="2 3">DSM 18011</strain>
    </source>
</reference>
<gene>
    <name evidence="2" type="ORF">Bcop_1869</name>
</gene>
<dbReference type="STRING" id="679937.Bcop_1869"/>
<keyword evidence="3" id="KW-1185">Reference proteome</keyword>
<accession>F3ZS36</accession>
<evidence type="ECO:0000313" key="2">
    <source>
        <dbReference type="EMBL" id="EGJ72057.1"/>
    </source>
</evidence>
<evidence type="ECO:0000259" key="1">
    <source>
        <dbReference type="Pfam" id="PF04230"/>
    </source>
</evidence>
<dbReference type="OrthoDB" id="9799278at2"/>
<organism evidence="2 3">
    <name type="scientific">Bacteroides coprosuis DSM 18011</name>
    <dbReference type="NCBI Taxonomy" id="679937"/>
    <lineage>
        <taxon>Bacteria</taxon>
        <taxon>Pseudomonadati</taxon>
        <taxon>Bacteroidota</taxon>
        <taxon>Bacteroidia</taxon>
        <taxon>Bacteroidales</taxon>
        <taxon>Bacteroidaceae</taxon>
        <taxon>Bacteroides</taxon>
    </lineage>
</organism>
<proteinExistence type="predicted"/>
<dbReference type="InterPro" id="IPR007345">
    <property type="entry name" value="Polysacch_pyruvyl_Trfase"/>
</dbReference>
<name>F3ZS36_9BACE</name>
<dbReference type="Proteomes" id="UP000018439">
    <property type="component" value="Chromosome"/>
</dbReference>
<dbReference type="AlphaFoldDB" id="F3ZS36"/>
<dbReference type="HOGENOM" id="CLU_025617_1_0_10"/>
<protein>
    <recommendedName>
        <fullName evidence="1">Polysaccharide pyruvyl transferase domain-containing protein</fullName>
    </recommendedName>
</protein>
<dbReference type="EMBL" id="CM001167">
    <property type="protein sequence ID" value="EGJ72057.1"/>
    <property type="molecule type" value="Genomic_DNA"/>
</dbReference>
<evidence type="ECO:0000313" key="3">
    <source>
        <dbReference type="Proteomes" id="UP000018439"/>
    </source>
</evidence>
<dbReference type="Pfam" id="PF04230">
    <property type="entry name" value="PS_pyruv_trans"/>
    <property type="match status" value="1"/>
</dbReference>
<sequence length="352" mass="41177">MKNNKKIGILTFHWATNYGAILQVFALQTVLQQMGCEVHIINYKPRQFDNNVWTFLRYRKFLNLRAFIHLLNKEHKMKIFRAKHLDTTPRYYTQRELRQKCEDFDVLISGSDQVLNPSFLQYGENGKSTAYYLDFGSNNTKRVCYAVSFGVTKYPNNLLEMVRPIVASIDAISVREETGQDLFIDMGRQDTIVVPDPTLLLPIDLYLKRFNITKTKKSNDNYFVYMLHGKLKHIKQNLPKNICISKSETIESWIRMIYSSKAVVTNSFHGVVFCILSHTPFLAVLSTKKNEGMNDRFFTMLTRLGLEERITTEAEFDVNLMNKTIDWIKVDVNIRNYRNIGITFLQENINYK</sequence>
<dbReference type="eggNOG" id="COG2327">
    <property type="taxonomic scope" value="Bacteria"/>
</dbReference>
<feature type="domain" description="Polysaccharide pyruvyl transferase" evidence="1">
    <location>
        <begin position="17"/>
        <end position="284"/>
    </location>
</feature>